<comment type="caution">
    <text evidence="10">The sequence shown here is derived from an EMBL/GenBank/DDBJ whole genome shotgun (WGS) entry which is preliminary data.</text>
</comment>
<keyword evidence="4 7" id="KW-0833">Ubl conjugation pathway</keyword>
<evidence type="ECO:0000313" key="11">
    <source>
        <dbReference type="Proteomes" id="UP001432027"/>
    </source>
</evidence>
<evidence type="ECO:0000256" key="8">
    <source>
        <dbReference type="RuleBase" id="RU361215"/>
    </source>
</evidence>
<comment type="catalytic activity">
    <reaction evidence="1 7 8">
        <text>Thiol-dependent hydrolysis of ester, thioester, amide, peptide and isopeptide bonds formed by the C-terminal Gly of ubiquitin (a 76-residue protein attached to proteins as an intracellular targeting signal).</text>
        <dbReference type="EC" id="3.4.19.12"/>
    </reaction>
</comment>
<feature type="active site" description="Nucleophile" evidence="7">
    <location>
        <position position="98"/>
    </location>
</feature>
<dbReference type="GO" id="GO:0004843">
    <property type="term" value="F:cysteine-type deubiquitinase activity"/>
    <property type="evidence" value="ECO:0007669"/>
    <property type="project" value="UniProtKB-UniRule"/>
</dbReference>
<keyword evidence="5 7" id="KW-0378">Hydrolase</keyword>
<feature type="active site" description="Proton donor" evidence="7">
    <location>
        <position position="168"/>
    </location>
</feature>
<dbReference type="InterPro" id="IPR038765">
    <property type="entry name" value="Papain-like_cys_pep_sf"/>
</dbReference>
<dbReference type="InterPro" id="IPR036959">
    <property type="entry name" value="Peptidase_C12_UCH_sf"/>
</dbReference>
<dbReference type="Gene3D" id="3.40.532.10">
    <property type="entry name" value="Peptidase C12, ubiquitin carboxyl-terminal hydrolase"/>
    <property type="match status" value="1"/>
</dbReference>
<name>A0AAV5SDB1_9BILA</name>
<evidence type="ECO:0000256" key="7">
    <source>
        <dbReference type="PROSITE-ProRule" id="PRU01393"/>
    </source>
</evidence>
<gene>
    <name evidence="10" type="ORF">PENTCL1PPCAC_833</name>
</gene>
<dbReference type="PANTHER" id="PTHR10589:SF17">
    <property type="entry name" value="UBIQUITIN CARBOXYL-TERMINAL HYDROLASE"/>
    <property type="match status" value="1"/>
</dbReference>
<reference evidence="10" key="1">
    <citation type="submission" date="2023-10" db="EMBL/GenBank/DDBJ databases">
        <title>Genome assembly of Pristionchus species.</title>
        <authorList>
            <person name="Yoshida K."/>
            <person name="Sommer R.J."/>
        </authorList>
    </citation>
    <scope>NUCLEOTIDE SEQUENCE</scope>
    <source>
        <strain evidence="10">RS0144</strain>
    </source>
</reference>
<organism evidence="10 11">
    <name type="scientific">Pristionchus entomophagus</name>
    <dbReference type="NCBI Taxonomy" id="358040"/>
    <lineage>
        <taxon>Eukaryota</taxon>
        <taxon>Metazoa</taxon>
        <taxon>Ecdysozoa</taxon>
        <taxon>Nematoda</taxon>
        <taxon>Chromadorea</taxon>
        <taxon>Rhabditida</taxon>
        <taxon>Rhabditina</taxon>
        <taxon>Diplogasteromorpha</taxon>
        <taxon>Diplogasteroidea</taxon>
        <taxon>Neodiplogasteridae</taxon>
        <taxon>Pristionchus</taxon>
    </lineage>
</organism>
<evidence type="ECO:0000256" key="1">
    <source>
        <dbReference type="ARBA" id="ARBA00000707"/>
    </source>
</evidence>
<evidence type="ECO:0000259" key="9">
    <source>
        <dbReference type="PROSITE" id="PS52048"/>
    </source>
</evidence>
<protein>
    <recommendedName>
        <fullName evidence="8">Ubiquitin carboxyl-terminal hydrolase</fullName>
        <ecNumber evidence="8">3.4.19.12</ecNumber>
    </recommendedName>
</protein>
<evidence type="ECO:0000313" key="10">
    <source>
        <dbReference type="EMBL" id="GMS78658.1"/>
    </source>
</evidence>
<dbReference type="PROSITE" id="PS52048">
    <property type="entry name" value="UCH_DOMAIN"/>
    <property type="match status" value="1"/>
</dbReference>
<dbReference type="EC" id="3.4.19.12" evidence="8"/>
<dbReference type="PANTHER" id="PTHR10589">
    <property type="entry name" value="UBIQUITIN CARBOXYL-TERMINAL HYDROLASE"/>
    <property type="match status" value="1"/>
</dbReference>
<dbReference type="Proteomes" id="UP001432027">
    <property type="component" value="Unassembled WGS sequence"/>
</dbReference>
<dbReference type="AlphaFoldDB" id="A0AAV5SDB1"/>
<proteinExistence type="inferred from homology"/>
<keyword evidence="3 7" id="KW-0645">Protease</keyword>
<dbReference type="GO" id="GO:0016579">
    <property type="term" value="P:protein deubiquitination"/>
    <property type="evidence" value="ECO:0007669"/>
    <property type="project" value="TreeGrafter"/>
</dbReference>
<dbReference type="PRINTS" id="PR00707">
    <property type="entry name" value="UBCTHYDRLASE"/>
</dbReference>
<accession>A0AAV5SDB1</accession>
<evidence type="ECO:0000256" key="4">
    <source>
        <dbReference type="ARBA" id="ARBA00022786"/>
    </source>
</evidence>
<dbReference type="Pfam" id="PF01088">
    <property type="entry name" value="Peptidase_C12"/>
    <property type="match status" value="1"/>
</dbReference>
<dbReference type="GO" id="GO:0006511">
    <property type="term" value="P:ubiquitin-dependent protein catabolic process"/>
    <property type="evidence" value="ECO:0007669"/>
    <property type="project" value="UniProtKB-UniRule"/>
</dbReference>
<dbReference type="CDD" id="cd09616">
    <property type="entry name" value="Peptidase_C12_UCH_L1_L3"/>
    <property type="match status" value="1"/>
</dbReference>
<dbReference type="InterPro" id="IPR001578">
    <property type="entry name" value="Peptidase_C12_UCH"/>
</dbReference>
<feature type="non-terminal residue" evidence="10">
    <location>
        <position position="1"/>
    </location>
</feature>
<comment type="similarity">
    <text evidence="2 7 8">Belongs to the peptidase C12 family.</text>
</comment>
<evidence type="ECO:0000256" key="3">
    <source>
        <dbReference type="ARBA" id="ARBA00022670"/>
    </source>
</evidence>
<feature type="site" description="Transition state stabilizer" evidence="7">
    <location>
        <position position="92"/>
    </location>
</feature>
<dbReference type="EMBL" id="BTSX01000001">
    <property type="protein sequence ID" value="GMS78658.1"/>
    <property type="molecule type" value="Genomic_DNA"/>
</dbReference>
<keyword evidence="11" id="KW-1185">Reference proteome</keyword>
<evidence type="ECO:0000256" key="2">
    <source>
        <dbReference type="ARBA" id="ARBA00009326"/>
    </source>
</evidence>
<evidence type="ECO:0000256" key="6">
    <source>
        <dbReference type="ARBA" id="ARBA00022807"/>
    </source>
</evidence>
<evidence type="ECO:0000256" key="5">
    <source>
        <dbReference type="ARBA" id="ARBA00022801"/>
    </source>
</evidence>
<sequence length="230" mass="25577">DYSKTMAARWLPLESNPETINSFLGKIGVNSVESIDVYSFDEELLSFVPSPQMALLLCFPDYKKVDELYAPVYEKLKGEDYKAPEKIFFMRQRIANACGTFALFHSLANLENVIDLGSGSFREWLDKAKTGDAEGRSDLLEKSNALASAHEATARAGETDQNERTEHHFITYVVVDGIMYQIDSRAPFPRALGASSNATLVADAGKYIQEELISKMDNISFSAIALVNKQ</sequence>
<feature type="site" description="Important for enzyme activity" evidence="7">
    <location>
        <position position="183"/>
    </location>
</feature>
<feature type="domain" description="UCH catalytic" evidence="9">
    <location>
        <begin position="9"/>
        <end position="228"/>
    </location>
</feature>
<dbReference type="SUPFAM" id="SSF54001">
    <property type="entry name" value="Cysteine proteinases"/>
    <property type="match status" value="1"/>
</dbReference>
<dbReference type="GO" id="GO:0005737">
    <property type="term" value="C:cytoplasm"/>
    <property type="evidence" value="ECO:0007669"/>
    <property type="project" value="TreeGrafter"/>
</dbReference>
<keyword evidence="6 7" id="KW-0788">Thiol protease</keyword>